<protein>
    <submittedName>
        <fullName evidence="5">MarR family transcriptional regulator for hemolysin</fullName>
    </submittedName>
</protein>
<dbReference type="PANTHER" id="PTHR33164:SF64">
    <property type="entry name" value="TRANSCRIPTIONAL REGULATOR SLYA"/>
    <property type="match status" value="1"/>
</dbReference>
<comment type="caution">
    <text evidence="5">The sequence shown here is derived from an EMBL/GenBank/DDBJ whole genome shotgun (WGS) entry which is preliminary data.</text>
</comment>
<dbReference type="InterPro" id="IPR036388">
    <property type="entry name" value="WH-like_DNA-bd_sf"/>
</dbReference>
<keyword evidence="2" id="KW-0238">DNA-binding</keyword>
<evidence type="ECO:0000313" key="5">
    <source>
        <dbReference type="EMBL" id="MBB3154316.1"/>
    </source>
</evidence>
<evidence type="ECO:0000313" key="6">
    <source>
        <dbReference type="Proteomes" id="UP000518605"/>
    </source>
</evidence>
<dbReference type="EMBL" id="JACHXW010000015">
    <property type="protein sequence ID" value="MBB3154316.1"/>
    <property type="molecule type" value="Genomic_DNA"/>
</dbReference>
<keyword evidence="6" id="KW-1185">Reference proteome</keyword>
<dbReference type="Proteomes" id="UP000518605">
    <property type="component" value="Unassembled WGS sequence"/>
</dbReference>
<reference evidence="5 6" key="1">
    <citation type="submission" date="2020-08" db="EMBL/GenBank/DDBJ databases">
        <title>Genomic Encyclopedia of Type Strains, Phase III (KMG-III): the genomes of soil and plant-associated and newly described type strains.</title>
        <authorList>
            <person name="Whitman W."/>
        </authorList>
    </citation>
    <scope>NUCLEOTIDE SEQUENCE [LARGE SCALE GENOMIC DNA]</scope>
    <source>
        <strain evidence="5 6">CECT 8234</strain>
    </source>
</reference>
<dbReference type="AlphaFoldDB" id="A0A7W5GBZ1"/>
<dbReference type="PANTHER" id="PTHR33164">
    <property type="entry name" value="TRANSCRIPTIONAL REGULATOR, MARR FAMILY"/>
    <property type="match status" value="1"/>
</dbReference>
<accession>A0A7W5GBZ1</accession>
<evidence type="ECO:0000256" key="1">
    <source>
        <dbReference type="ARBA" id="ARBA00023015"/>
    </source>
</evidence>
<dbReference type="InterPro" id="IPR039422">
    <property type="entry name" value="MarR/SlyA-like"/>
</dbReference>
<sequence>MELKQSVGYVISNTGRRLNQRLQQLFQHHDVTPEQFTLLMCLSEHDGISHKDLAQRTDKDPANITRLVDQLERKALVKRIANPNDRRSQLIYITDSGTSCAIELAPIEREYVQQMLTGITPDEIKAFMRFMDKINHNSGIQ</sequence>
<dbReference type="PROSITE" id="PS50995">
    <property type="entry name" value="HTH_MARR_2"/>
    <property type="match status" value="1"/>
</dbReference>
<dbReference type="InterPro" id="IPR000835">
    <property type="entry name" value="HTH_MarR-typ"/>
</dbReference>
<dbReference type="Gene3D" id="1.10.10.10">
    <property type="entry name" value="Winged helix-like DNA-binding domain superfamily/Winged helix DNA-binding domain"/>
    <property type="match status" value="1"/>
</dbReference>
<dbReference type="PRINTS" id="PR00598">
    <property type="entry name" value="HTHMARR"/>
</dbReference>
<dbReference type="GO" id="GO:0003700">
    <property type="term" value="F:DNA-binding transcription factor activity"/>
    <property type="evidence" value="ECO:0007669"/>
    <property type="project" value="InterPro"/>
</dbReference>
<dbReference type="InterPro" id="IPR036390">
    <property type="entry name" value="WH_DNA-bd_sf"/>
</dbReference>
<proteinExistence type="predicted"/>
<evidence type="ECO:0000256" key="2">
    <source>
        <dbReference type="ARBA" id="ARBA00023125"/>
    </source>
</evidence>
<evidence type="ECO:0000256" key="3">
    <source>
        <dbReference type="ARBA" id="ARBA00023163"/>
    </source>
</evidence>
<dbReference type="SMART" id="SM00347">
    <property type="entry name" value="HTH_MARR"/>
    <property type="match status" value="1"/>
</dbReference>
<dbReference type="Pfam" id="PF01047">
    <property type="entry name" value="MarR"/>
    <property type="match status" value="1"/>
</dbReference>
<organism evidence="5 6">
    <name type="scientific">Paenibacillus endophyticus</name>
    <dbReference type="NCBI Taxonomy" id="1294268"/>
    <lineage>
        <taxon>Bacteria</taxon>
        <taxon>Bacillati</taxon>
        <taxon>Bacillota</taxon>
        <taxon>Bacilli</taxon>
        <taxon>Bacillales</taxon>
        <taxon>Paenibacillaceae</taxon>
        <taxon>Paenibacillus</taxon>
    </lineage>
</organism>
<name>A0A7W5GBZ1_9BACL</name>
<dbReference type="SUPFAM" id="SSF46785">
    <property type="entry name" value="Winged helix' DNA-binding domain"/>
    <property type="match status" value="1"/>
</dbReference>
<keyword evidence="1" id="KW-0805">Transcription regulation</keyword>
<gene>
    <name evidence="5" type="ORF">FHS16_004398</name>
</gene>
<keyword evidence="3" id="KW-0804">Transcription</keyword>
<dbReference type="RefSeq" id="WP_183567527.1">
    <property type="nucleotide sequence ID" value="NZ_CBCSLB010000016.1"/>
</dbReference>
<dbReference type="GO" id="GO:0006950">
    <property type="term" value="P:response to stress"/>
    <property type="evidence" value="ECO:0007669"/>
    <property type="project" value="TreeGrafter"/>
</dbReference>
<dbReference type="GO" id="GO:0003677">
    <property type="term" value="F:DNA binding"/>
    <property type="evidence" value="ECO:0007669"/>
    <property type="project" value="UniProtKB-KW"/>
</dbReference>
<evidence type="ECO:0000259" key="4">
    <source>
        <dbReference type="PROSITE" id="PS50995"/>
    </source>
</evidence>
<feature type="domain" description="HTH marR-type" evidence="4">
    <location>
        <begin position="4"/>
        <end position="136"/>
    </location>
</feature>